<proteinExistence type="inferred from homology"/>
<dbReference type="SUPFAM" id="SSF53850">
    <property type="entry name" value="Periplasmic binding protein-like II"/>
    <property type="match status" value="1"/>
</dbReference>
<dbReference type="Pfam" id="PF03466">
    <property type="entry name" value="LysR_substrate"/>
    <property type="match status" value="1"/>
</dbReference>
<dbReference type="InterPro" id="IPR005119">
    <property type="entry name" value="LysR_subst-bd"/>
</dbReference>
<gene>
    <name evidence="6" type="ORF">F889_01436</name>
</gene>
<dbReference type="GO" id="GO:0000976">
    <property type="term" value="F:transcription cis-regulatory region binding"/>
    <property type="evidence" value="ECO:0007669"/>
    <property type="project" value="TreeGrafter"/>
</dbReference>
<dbReference type="PRINTS" id="PR00039">
    <property type="entry name" value="HTHLYSR"/>
</dbReference>
<reference evidence="6 7" key="1">
    <citation type="submission" date="2013-02" db="EMBL/GenBank/DDBJ databases">
        <title>The Genome Sequence of Acinetobacter sp. NIPH 1859.</title>
        <authorList>
            <consortium name="The Broad Institute Genome Sequencing Platform"/>
            <consortium name="The Broad Institute Genome Sequencing Center for Infectious Disease"/>
            <person name="Cerqueira G."/>
            <person name="Feldgarden M."/>
            <person name="Courvalin P."/>
            <person name="Perichon B."/>
            <person name="Grillot-Courvalin C."/>
            <person name="Clermont D."/>
            <person name="Rocha E."/>
            <person name="Yoon E.-J."/>
            <person name="Nemec A."/>
            <person name="Walker B."/>
            <person name="Young S.K."/>
            <person name="Zeng Q."/>
            <person name="Gargeya S."/>
            <person name="Fitzgerald M."/>
            <person name="Haas B."/>
            <person name="Abouelleil A."/>
            <person name="Alvarado L."/>
            <person name="Arachchi H.M."/>
            <person name="Berlin A.M."/>
            <person name="Chapman S.B."/>
            <person name="Dewar J."/>
            <person name="Goldberg J."/>
            <person name="Griggs A."/>
            <person name="Gujja S."/>
            <person name="Hansen M."/>
            <person name="Howarth C."/>
            <person name="Imamovic A."/>
            <person name="Larimer J."/>
            <person name="McCowan C."/>
            <person name="Murphy C."/>
            <person name="Neiman D."/>
            <person name="Pearson M."/>
            <person name="Priest M."/>
            <person name="Roberts A."/>
            <person name="Saif S."/>
            <person name="Shea T."/>
            <person name="Sisk P."/>
            <person name="Sykes S."/>
            <person name="Wortman J."/>
            <person name="Nusbaum C."/>
            <person name="Birren B."/>
        </authorList>
    </citation>
    <scope>NUCLEOTIDE SEQUENCE [LARGE SCALE GENOMIC DNA]</scope>
    <source>
        <strain evidence="6 7">NIPH 1859</strain>
    </source>
</reference>
<dbReference type="Gene3D" id="1.10.10.10">
    <property type="entry name" value="Winged helix-like DNA-binding domain superfamily/Winged helix DNA-binding domain"/>
    <property type="match status" value="1"/>
</dbReference>
<dbReference type="EMBL" id="APRZ01000014">
    <property type="protein sequence ID" value="ENX34799.1"/>
    <property type="molecule type" value="Genomic_DNA"/>
</dbReference>
<dbReference type="InterPro" id="IPR036390">
    <property type="entry name" value="WH_DNA-bd_sf"/>
</dbReference>
<dbReference type="InterPro" id="IPR036388">
    <property type="entry name" value="WH-like_DNA-bd_sf"/>
</dbReference>
<dbReference type="GO" id="GO:0003700">
    <property type="term" value="F:DNA-binding transcription factor activity"/>
    <property type="evidence" value="ECO:0007669"/>
    <property type="project" value="InterPro"/>
</dbReference>
<keyword evidence="2" id="KW-0805">Transcription regulation</keyword>
<dbReference type="PANTHER" id="PTHR30126">
    <property type="entry name" value="HTH-TYPE TRANSCRIPTIONAL REGULATOR"/>
    <property type="match status" value="1"/>
</dbReference>
<dbReference type="PANTHER" id="PTHR30126:SF77">
    <property type="entry name" value="TRANSCRIPTIONAL REGULATORY PROTEIN"/>
    <property type="match status" value="1"/>
</dbReference>
<keyword evidence="3" id="KW-0238">DNA-binding</keyword>
<evidence type="ECO:0000256" key="1">
    <source>
        <dbReference type="ARBA" id="ARBA00009437"/>
    </source>
</evidence>
<evidence type="ECO:0000256" key="3">
    <source>
        <dbReference type="ARBA" id="ARBA00023125"/>
    </source>
</evidence>
<protein>
    <recommendedName>
        <fullName evidence="5">HTH lysR-type domain-containing protein</fullName>
    </recommendedName>
</protein>
<evidence type="ECO:0000313" key="7">
    <source>
        <dbReference type="Proteomes" id="UP000013009"/>
    </source>
</evidence>
<evidence type="ECO:0000256" key="4">
    <source>
        <dbReference type="ARBA" id="ARBA00023163"/>
    </source>
</evidence>
<name>N9PMM1_9GAMM</name>
<sequence length="310" mass="34892">MWQIGLNVNLKNLEAFYWVVTLNSFNKAAIKLQTTQPAVSQKITAIENDLGFKVLDRSFRQLKPTHKGMTLFKYAEKLMRLETELIAELTENQHLTGTIRLGVSETIVYTWLVEYIEKVQQEFPKVSVEIVVDLTPNLQEGVRTGDLDMAFLLGPTLAFECIEQALCDFELSFLASPSFKGGVGQMSLKTLMSHTILTYPKITYPYKELKAKMKEQGLDEPLSITSYSLATLLRLAEQGLGIAVVPTLTALKEITDGRLEILNTPIQLKTFHFTSIYIQGNDAALKEKLTDVAVMVSESAMQRLNQHIKK</sequence>
<dbReference type="HOGENOM" id="CLU_039613_6_1_6"/>
<evidence type="ECO:0000313" key="6">
    <source>
        <dbReference type="EMBL" id="ENX34799.1"/>
    </source>
</evidence>
<keyword evidence="4" id="KW-0804">Transcription</keyword>
<organism evidence="6 7">
    <name type="scientific">Acinetobacter colistiniresistens</name>
    <dbReference type="NCBI Taxonomy" id="280145"/>
    <lineage>
        <taxon>Bacteria</taxon>
        <taxon>Pseudomonadati</taxon>
        <taxon>Pseudomonadota</taxon>
        <taxon>Gammaproteobacteria</taxon>
        <taxon>Moraxellales</taxon>
        <taxon>Moraxellaceae</taxon>
        <taxon>Acinetobacter</taxon>
    </lineage>
</organism>
<keyword evidence="7" id="KW-1185">Reference proteome</keyword>
<dbReference type="CDD" id="cd05466">
    <property type="entry name" value="PBP2_LTTR_substrate"/>
    <property type="match status" value="1"/>
</dbReference>
<comment type="similarity">
    <text evidence="1">Belongs to the LysR transcriptional regulatory family.</text>
</comment>
<accession>N9PMM1</accession>
<dbReference type="SUPFAM" id="SSF46785">
    <property type="entry name" value="Winged helix' DNA-binding domain"/>
    <property type="match status" value="1"/>
</dbReference>
<dbReference type="InterPro" id="IPR000847">
    <property type="entry name" value="LysR_HTH_N"/>
</dbReference>
<dbReference type="Pfam" id="PF00126">
    <property type="entry name" value="HTH_1"/>
    <property type="match status" value="1"/>
</dbReference>
<dbReference type="AlphaFoldDB" id="N9PMM1"/>
<evidence type="ECO:0000256" key="2">
    <source>
        <dbReference type="ARBA" id="ARBA00023015"/>
    </source>
</evidence>
<dbReference type="Proteomes" id="UP000013009">
    <property type="component" value="Unassembled WGS sequence"/>
</dbReference>
<evidence type="ECO:0000259" key="5">
    <source>
        <dbReference type="PROSITE" id="PS50931"/>
    </source>
</evidence>
<feature type="domain" description="HTH lysR-type" evidence="5">
    <location>
        <begin position="8"/>
        <end position="65"/>
    </location>
</feature>
<dbReference type="Gene3D" id="3.40.190.10">
    <property type="entry name" value="Periplasmic binding protein-like II"/>
    <property type="match status" value="2"/>
</dbReference>
<dbReference type="PROSITE" id="PS50931">
    <property type="entry name" value="HTH_LYSR"/>
    <property type="match status" value="1"/>
</dbReference>
<dbReference type="PATRIC" id="fig|1217695.3.peg.1397"/>
<comment type="caution">
    <text evidence="6">The sequence shown here is derived from an EMBL/GenBank/DDBJ whole genome shotgun (WGS) entry which is preliminary data.</text>
</comment>